<dbReference type="WBParaSite" id="Smp_203190.1">
    <property type="protein sequence ID" value="Smp_203190.1"/>
    <property type="gene ID" value="Smp_203190"/>
</dbReference>
<reference evidence="2" key="1">
    <citation type="journal article" date="2012" name="PLoS Negl. Trop. Dis.">
        <title>A systematically improved high quality genome and transcriptome of the human blood fluke Schistosoma mansoni.</title>
        <authorList>
            <person name="Protasio A.V."/>
            <person name="Tsai I.J."/>
            <person name="Babbage A."/>
            <person name="Nichol S."/>
            <person name="Hunt M."/>
            <person name="Aslett M.A."/>
            <person name="De Silva N."/>
            <person name="Velarde G.S."/>
            <person name="Anderson T.J."/>
            <person name="Clark R.C."/>
            <person name="Davidson C."/>
            <person name="Dillon G.P."/>
            <person name="Holroyd N.E."/>
            <person name="LoVerde P.T."/>
            <person name="Lloyd C."/>
            <person name="McQuillan J."/>
            <person name="Oliveira G."/>
            <person name="Otto T.D."/>
            <person name="Parker-Manuel S.J."/>
            <person name="Quail M.A."/>
            <person name="Wilson R.A."/>
            <person name="Zerlotini A."/>
            <person name="Dunne D.W."/>
            <person name="Berriman M."/>
        </authorList>
    </citation>
    <scope>NUCLEOTIDE SEQUENCE [LARGE SCALE GENOMIC DNA]</scope>
    <source>
        <strain evidence="2">Puerto Rican</strain>
    </source>
</reference>
<dbReference type="AlphaFoldDB" id="A0A3Q0KV36"/>
<keyword evidence="2" id="KW-1185">Reference proteome</keyword>
<dbReference type="InParanoid" id="A0A3Q0KV36"/>
<evidence type="ECO:0000256" key="1">
    <source>
        <dbReference type="SAM" id="SignalP"/>
    </source>
</evidence>
<feature type="signal peptide" evidence="1">
    <location>
        <begin position="1"/>
        <end position="16"/>
    </location>
</feature>
<name>A0A3Q0KV36_SCHMA</name>
<protein>
    <submittedName>
        <fullName evidence="3">Secreted protein</fullName>
    </submittedName>
</protein>
<feature type="chain" id="PRO_5018229478" evidence="1">
    <location>
        <begin position="17"/>
        <end position="74"/>
    </location>
</feature>
<proteinExistence type="predicted"/>
<sequence>MLKSILILSILSIVFSFVNVKCAVATPESDIDRFPYELTYAHDELDPYYFPTLRDSLIRRLMKRKYYISQRLGK</sequence>
<organism evidence="2 3">
    <name type="scientific">Schistosoma mansoni</name>
    <name type="common">Blood fluke</name>
    <dbReference type="NCBI Taxonomy" id="6183"/>
    <lineage>
        <taxon>Eukaryota</taxon>
        <taxon>Metazoa</taxon>
        <taxon>Spiralia</taxon>
        <taxon>Lophotrochozoa</taxon>
        <taxon>Platyhelminthes</taxon>
        <taxon>Trematoda</taxon>
        <taxon>Digenea</taxon>
        <taxon>Strigeidida</taxon>
        <taxon>Schistosomatoidea</taxon>
        <taxon>Schistosomatidae</taxon>
        <taxon>Schistosoma</taxon>
    </lineage>
</organism>
<keyword evidence="1" id="KW-0732">Signal</keyword>
<dbReference type="Proteomes" id="UP000008854">
    <property type="component" value="Unassembled WGS sequence"/>
</dbReference>
<accession>A0A3Q0KV36</accession>
<evidence type="ECO:0000313" key="3">
    <source>
        <dbReference type="WBParaSite" id="Smp_203190.1"/>
    </source>
</evidence>
<evidence type="ECO:0000313" key="2">
    <source>
        <dbReference type="Proteomes" id="UP000008854"/>
    </source>
</evidence>
<reference evidence="3" key="2">
    <citation type="submission" date="2018-12" db="UniProtKB">
        <authorList>
            <consortium name="WormBaseParasite"/>
        </authorList>
    </citation>
    <scope>IDENTIFICATION</scope>
    <source>
        <strain evidence="3">Puerto Rican</strain>
    </source>
</reference>